<gene>
    <name evidence="9" type="ordered locus">MGMSRv2__3459</name>
</gene>
<dbReference type="GO" id="GO:0005886">
    <property type="term" value="C:plasma membrane"/>
    <property type="evidence" value="ECO:0007669"/>
    <property type="project" value="UniProtKB-SubCell"/>
</dbReference>
<evidence type="ECO:0000256" key="1">
    <source>
        <dbReference type="ARBA" id="ARBA00004651"/>
    </source>
</evidence>
<name>V6F5F2_MAGGM</name>
<feature type="binding site" evidence="7">
    <location>
        <position position="145"/>
    </location>
    <ligand>
        <name>Mg(2+)</name>
        <dbReference type="ChEBI" id="CHEBI:18420"/>
    </ligand>
</feature>
<dbReference type="PANTHER" id="PTHR22926:SF3">
    <property type="entry name" value="UNDECAPRENYL-PHOSPHATE ALPHA-N-ACETYLGLUCOSAMINYL 1-PHOSPHATE TRANSFERASE"/>
    <property type="match status" value="1"/>
</dbReference>
<keyword evidence="7" id="KW-0479">Metal-binding</keyword>
<evidence type="ECO:0000256" key="4">
    <source>
        <dbReference type="ARBA" id="ARBA00022692"/>
    </source>
</evidence>
<dbReference type="KEGG" id="mgy:MGMSRv2__3459"/>
<comment type="cofactor">
    <cofactor evidence="7">
        <name>Mg(2+)</name>
        <dbReference type="ChEBI" id="CHEBI:18420"/>
    </cofactor>
</comment>
<keyword evidence="6 8" id="KW-0472">Membrane</keyword>
<feature type="transmembrane region" description="Helical" evidence="8">
    <location>
        <begin position="60"/>
        <end position="87"/>
    </location>
</feature>
<dbReference type="CDD" id="cd06854">
    <property type="entry name" value="GT_WbpL_WbcO_like"/>
    <property type="match status" value="1"/>
</dbReference>
<evidence type="ECO:0000256" key="2">
    <source>
        <dbReference type="ARBA" id="ARBA00022475"/>
    </source>
</evidence>
<dbReference type="InterPro" id="IPR000715">
    <property type="entry name" value="Glycosyl_transferase_4"/>
</dbReference>
<keyword evidence="2" id="KW-1003">Cell membrane</keyword>
<evidence type="ECO:0000256" key="8">
    <source>
        <dbReference type="SAM" id="Phobius"/>
    </source>
</evidence>
<feature type="transmembrane region" description="Helical" evidence="8">
    <location>
        <begin position="274"/>
        <end position="292"/>
    </location>
</feature>
<evidence type="ECO:0000256" key="6">
    <source>
        <dbReference type="ARBA" id="ARBA00023136"/>
    </source>
</evidence>
<dbReference type="Proteomes" id="UP000018922">
    <property type="component" value="Chromosome I"/>
</dbReference>
<accession>V6F5F2</accession>
<evidence type="ECO:0000313" key="9">
    <source>
        <dbReference type="EMBL" id="CDL00674.1"/>
    </source>
</evidence>
<keyword evidence="3" id="KW-0808">Transferase</keyword>
<comment type="subcellular location">
    <subcellularLocation>
        <location evidence="1">Cell membrane</location>
        <topology evidence="1">Multi-pass membrane protein</topology>
    </subcellularLocation>
</comment>
<reference evidence="9 10" key="1">
    <citation type="journal article" date="2014" name="Genome Announc.">
        <title>Complete genome sequence of Magnetospirillum gryphiswaldense MSR-1.</title>
        <authorList>
            <person name="Wang X."/>
            <person name="Wang Q."/>
            <person name="Zhang W."/>
            <person name="Wang Y."/>
            <person name="Li L."/>
            <person name="Wen T."/>
            <person name="Zhang T."/>
            <person name="Zhang Y."/>
            <person name="Xu J."/>
            <person name="Hu J."/>
            <person name="Li S."/>
            <person name="Liu L."/>
            <person name="Liu J."/>
            <person name="Jiang W."/>
            <person name="Tian J."/>
            <person name="Li Y."/>
            <person name="Schuler D."/>
            <person name="Wang L."/>
            <person name="Li J."/>
        </authorList>
    </citation>
    <scope>NUCLEOTIDE SEQUENCE [LARGE SCALE GENOMIC DNA]</scope>
    <source>
        <strain evidence="10">DSM 6361 / JCM 21280 / NBRC 15271 / MSR-1</strain>
    </source>
</reference>
<evidence type="ECO:0000256" key="7">
    <source>
        <dbReference type="PIRSR" id="PIRSR600715-1"/>
    </source>
</evidence>
<evidence type="ECO:0000256" key="5">
    <source>
        <dbReference type="ARBA" id="ARBA00022989"/>
    </source>
</evidence>
<dbReference type="PANTHER" id="PTHR22926">
    <property type="entry name" value="PHOSPHO-N-ACETYLMURAMOYL-PENTAPEPTIDE-TRANSFERASE"/>
    <property type="match status" value="1"/>
</dbReference>
<dbReference type="AlphaFoldDB" id="V6F5F2"/>
<feature type="transmembrane region" description="Helical" evidence="8">
    <location>
        <begin position="159"/>
        <end position="189"/>
    </location>
</feature>
<dbReference type="GO" id="GO:0046872">
    <property type="term" value="F:metal ion binding"/>
    <property type="evidence" value="ECO:0007669"/>
    <property type="project" value="UniProtKB-KW"/>
</dbReference>
<dbReference type="GO" id="GO:0071555">
    <property type="term" value="P:cell wall organization"/>
    <property type="evidence" value="ECO:0007669"/>
    <property type="project" value="TreeGrafter"/>
</dbReference>
<dbReference type="GO" id="GO:0009103">
    <property type="term" value="P:lipopolysaccharide biosynthetic process"/>
    <property type="evidence" value="ECO:0007669"/>
    <property type="project" value="TreeGrafter"/>
</dbReference>
<dbReference type="eggNOG" id="COG0472">
    <property type="taxonomic scope" value="Bacteria"/>
</dbReference>
<dbReference type="GO" id="GO:0044038">
    <property type="term" value="P:cell wall macromolecule biosynthetic process"/>
    <property type="evidence" value="ECO:0007669"/>
    <property type="project" value="TreeGrafter"/>
</dbReference>
<protein>
    <submittedName>
        <fullName evidence="9">UDP-N-acetylmuramyl pentapeptide phosphotransferase</fullName>
    </submittedName>
</protein>
<keyword evidence="5 8" id="KW-1133">Transmembrane helix</keyword>
<feature type="transmembrane region" description="Helical" evidence="8">
    <location>
        <begin position="298"/>
        <end position="318"/>
    </location>
</feature>
<dbReference type="GO" id="GO:0016780">
    <property type="term" value="F:phosphotransferase activity, for other substituted phosphate groups"/>
    <property type="evidence" value="ECO:0007669"/>
    <property type="project" value="InterPro"/>
</dbReference>
<evidence type="ECO:0000313" key="10">
    <source>
        <dbReference type="Proteomes" id="UP000018922"/>
    </source>
</evidence>
<keyword evidence="7" id="KW-0460">Magnesium</keyword>
<sequence>MDLLVQMGGGLALAAFALTVLATRRVLTYLRQRQILDLPNERSSHSLPTPRGGGLATTPVMVLALLALPDFRLLAVGAVGLLIISWVDDRKGLPPLPRFAAQAVVVAVFLLLLPAESLVFQGVLPAWADHLLAGLCWLWFVNLYNFMDGIDGITGIETVSLGLGIALVGGVAVAAPGLTVAAVAAGFLLFNWHPAKLFLGDSGSVPFGYVLGGLLILLAVHGQLAAALILPAYYLADSTITITRRALAGEKIWQPHRRHFYQRAVQGGKRHDQVALAIALGNAALVGCAVLATGNQVALGGGLAVLTVGVLLMLLQWWSRGAGA</sequence>
<feature type="binding site" evidence="7">
    <location>
        <position position="201"/>
    </location>
    <ligand>
        <name>Mg(2+)</name>
        <dbReference type="ChEBI" id="CHEBI:18420"/>
    </ligand>
</feature>
<feature type="transmembrane region" description="Helical" evidence="8">
    <location>
        <begin position="209"/>
        <end position="235"/>
    </location>
</feature>
<keyword evidence="4 8" id="KW-0812">Transmembrane</keyword>
<dbReference type="STRING" id="1430440.MGMSRv2__3459"/>
<keyword evidence="10" id="KW-1185">Reference proteome</keyword>
<dbReference type="HOGENOM" id="CLU_023982_3_0_5"/>
<dbReference type="EMBL" id="HG794546">
    <property type="protein sequence ID" value="CDL00674.1"/>
    <property type="molecule type" value="Genomic_DNA"/>
</dbReference>
<organism evidence="9 10">
    <name type="scientific">Magnetospirillum gryphiswaldense (strain DSM 6361 / JCM 21280 / NBRC 15271 / MSR-1)</name>
    <dbReference type="NCBI Taxonomy" id="431944"/>
    <lineage>
        <taxon>Bacteria</taxon>
        <taxon>Pseudomonadati</taxon>
        <taxon>Pseudomonadota</taxon>
        <taxon>Alphaproteobacteria</taxon>
        <taxon>Rhodospirillales</taxon>
        <taxon>Rhodospirillaceae</taxon>
        <taxon>Magnetospirillum</taxon>
    </lineage>
</organism>
<dbReference type="Pfam" id="PF00953">
    <property type="entry name" value="Glycos_transf_4"/>
    <property type="match status" value="1"/>
</dbReference>
<feature type="transmembrane region" description="Helical" evidence="8">
    <location>
        <begin position="126"/>
        <end position="147"/>
    </location>
</feature>
<evidence type="ECO:0000256" key="3">
    <source>
        <dbReference type="ARBA" id="ARBA00022679"/>
    </source>
</evidence>
<proteinExistence type="predicted"/>